<dbReference type="AlphaFoldDB" id="W9GBG5"/>
<sequence length="346" mass="36959">MARSHRVRDIAEQSGLSEATVDRVLHGRAGASPRAVRAVERALLDLDRQQTQLRLGARTLILDVVVQAPERFSGAVRRALEAELPAARPAVVRARFHLRQSADVHAAVEVLDGIGRRGRVSHGVLLKAPDHPEVAAAVDRLGDRGIPVVTLVTDVRGSGRAAYVGLDNAAAGATAAYLLTVALGDRPGDALVTLSRSLFFGERERVESFARMLARLAPERAVHSLTDTDGLDATLAARVGSVLADHPTITAVYSVGGGNRATVAAFDAAGRERRAFVAHDLDEDNVELLRSGALTAVLHHDLQADMRRAMAQVMRHHGLLPGAPTSVPANVEVITPYNVPARMFPR</sequence>
<evidence type="ECO:0000313" key="5">
    <source>
        <dbReference type="EMBL" id="EWT02168.1"/>
    </source>
</evidence>
<dbReference type="Gene3D" id="3.40.50.2300">
    <property type="match status" value="2"/>
</dbReference>
<evidence type="ECO:0000313" key="6">
    <source>
        <dbReference type="Proteomes" id="UP000019489"/>
    </source>
</evidence>
<dbReference type="Proteomes" id="UP000019489">
    <property type="component" value="Unassembled WGS sequence"/>
</dbReference>
<dbReference type="SUPFAM" id="SSF47413">
    <property type="entry name" value="lambda repressor-like DNA-binding domains"/>
    <property type="match status" value="1"/>
</dbReference>
<dbReference type="PANTHER" id="PTHR46847">
    <property type="entry name" value="D-ALLOSE-BINDING PERIPLASMIC PROTEIN-RELATED"/>
    <property type="match status" value="1"/>
</dbReference>
<comment type="caution">
    <text evidence="5">The sequence shown here is derived from an EMBL/GenBank/DDBJ whole genome shotgun (WGS) entry which is preliminary data.</text>
</comment>
<dbReference type="RefSeq" id="WP_034803883.1">
    <property type="nucleotide sequence ID" value="NZ_AWSA01000013.1"/>
</dbReference>
<dbReference type="SUPFAM" id="SSF53822">
    <property type="entry name" value="Periplasmic binding protein-like I"/>
    <property type="match status" value="1"/>
</dbReference>
<evidence type="ECO:0000256" key="1">
    <source>
        <dbReference type="ARBA" id="ARBA00004196"/>
    </source>
</evidence>
<dbReference type="GO" id="GO:0030246">
    <property type="term" value="F:carbohydrate binding"/>
    <property type="evidence" value="ECO:0007669"/>
    <property type="project" value="UniProtKB-ARBA"/>
</dbReference>
<reference evidence="5 6" key="1">
    <citation type="submission" date="2013-08" db="EMBL/GenBank/DDBJ databases">
        <title>Intrasporangium oryzae NRRL B-24470.</title>
        <authorList>
            <person name="Liu H."/>
            <person name="Wang G."/>
        </authorList>
    </citation>
    <scope>NUCLEOTIDE SEQUENCE [LARGE SCALE GENOMIC DNA]</scope>
    <source>
        <strain evidence="5 6">NRRL B-24470</strain>
    </source>
</reference>
<evidence type="ECO:0000256" key="2">
    <source>
        <dbReference type="ARBA" id="ARBA00007639"/>
    </source>
</evidence>
<comment type="subcellular location">
    <subcellularLocation>
        <location evidence="1">Cell envelope</location>
    </subcellularLocation>
</comment>
<dbReference type="InterPro" id="IPR028082">
    <property type="entry name" value="Peripla_BP_I"/>
</dbReference>
<dbReference type="GO" id="GO:0003677">
    <property type="term" value="F:DNA binding"/>
    <property type="evidence" value="ECO:0007669"/>
    <property type="project" value="InterPro"/>
</dbReference>
<dbReference type="EMBL" id="AWSA01000013">
    <property type="protein sequence ID" value="EWT02168.1"/>
    <property type="molecule type" value="Genomic_DNA"/>
</dbReference>
<dbReference type="Pfam" id="PF13407">
    <property type="entry name" value="Peripla_BP_4"/>
    <property type="match status" value="1"/>
</dbReference>
<dbReference type="CDD" id="cd06307">
    <property type="entry name" value="PBP1_sugar_binding"/>
    <property type="match status" value="1"/>
</dbReference>
<dbReference type="STRING" id="1386089.N865_00310"/>
<dbReference type="Gene3D" id="1.10.260.40">
    <property type="entry name" value="lambda repressor-like DNA-binding domains"/>
    <property type="match status" value="1"/>
</dbReference>
<comment type="similarity">
    <text evidence="2">Belongs to the bacterial solute-binding protein 2 family.</text>
</comment>
<accession>W9GBG5</accession>
<dbReference type="GO" id="GO:0030313">
    <property type="term" value="C:cell envelope"/>
    <property type="evidence" value="ECO:0007669"/>
    <property type="project" value="UniProtKB-SubCell"/>
</dbReference>
<dbReference type="InterPro" id="IPR025997">
    <property type="entry name" value="SBP_2_dom"/>
</dbReference>
<protein>
    <submittedName>
        <fullName evidence="5">LacI family transcriptional regulator</fullName>
    </submittedName>
</protein>
<name>W9GBG5_9MICO</name>
<keyword evidence="6" id="KW-1185">Reference proteome</keyword>
<organism evidence="5 6">
    <name type="scientific">Intrasporangium oryzae NRRL B-24470</name>
    <dbReference type="NCBI Taxonomy" id="1386089"/>
    <lineage>
        <taxon>Bacteria</taxon>
        <taxon>Bacillati</taxon>
        <taxon>Actinomycetota</taxon>
        <taxon>Actinomycetes</taxon>
        <taxon>Micrococcales</taxon>
        <taxon>Intrasporangiaceae</taxon>
        <taxon>Intrasporangium</taxon>
    </lineage>
</organism>
<proteinExistence type="inferred from homology"/>
<dbReference type="eggNOG" id="COG1879">
    <property type="taxonomic scope" value="Bacteria"/>
</dbReference>
<dbReference type="InterPro" id="IPR010982">
    <property type="entry name" value="Lambda_DNA-bd_dom_sf"/>
</dbReference>
<evidence type="ECO:0000256" key="3">
    <source>
        <dbReference type="ARBA" id="ARBA00022729"/>
    </source>
</evidence>
<dbReference type="PANTHER" id="PTHR46847:SF1">
    <property type="entry name" value="D-ALLOSE-BINDING PERIPLASMIC PROTEIN-RELATED"/>
    <property type="match status" value="1"/>
</dbReference>
<feature type="domain" description="Periplasmic binding protein" evidence="4">
    <location>
        <begin position="100"/>
        <end position="311"/>
    </location>
</feature>
<keyword evidence="3" id="KW-0732">Signal</keyword>
<dbReference type="OrthoDB" id="9805774at2"/>
<evidence type="ECO:0000259" key="4">
    <source>
        <dbReference type="Pfam" id="PF13407"/>
    </source>
</evidence>
<gene>
    <name evidence="5" type="ORF">N865_00310</name>
</gene>